<dbReference type="SFLD" id="SFLDG01140">
    <property type="entry name" value="C2.B:_Phosphomannomutase_and_P"/>
    <property type="match status" value="1"/>
</dbReference>
<dbReference type="EMBL" id="JADIMF010000020">
    <property type="protein sequence ID" value="MBO8468445.1"/>
    <property type="molecule type" value="Genomic_DNA"/>
</dbReference>
<dbReference type="Proteomes" id="UP000810292">
    <property type="component" value="Unassembled WGS sequence"/>
</dbReference>
<dbReference type="GO" id="GO:0016791">
    <property type="term" value="F:phosphatase activity"/>
    <property type="evidence" value="ECO:0007669"/>
    <property type="project" value="UniProtKB-ARBA"/>
</dbReference>
<dbReference type="GO" id="GO:0005829">
    <property type="term" value="C:cytosol"/>
    <property type="evidence" value="ECO:0007669"/>
    <property type="project" value="TreeGrafter"/>
</dbReference>
<sequence length="268" mass="29337">MIYFFFDIDGTLLPFGGKVPQSAIDALDKVRAMGHRTFLATGRSPVEVLPDIYALGFRDGVFSAGGAVIADNKLIYSRYFSEEDRDTVFSYCRENNLGMMIQTPSGTYVPPRVMTIFREEMIRHTGHVAALSSVIESDEIPSDEKINKVIYVTRNGSIERIRKDLSPRFDTVSNTLGVPDSVMGEIVLHGLSKATGIEKIMEYYGSDMSRAVVFGDGANDEEMVSIAGIGIAMGNASPHLKEKARYITADINDDGIAKGIDYALSILG</sequence>
<dbReference type="Gene3D" id="3.40.50.1000">
    <property type="entry name" value="HAD superfamily/HAD-like"/>
    <property type="match status" value="1"/>
</dbReference>
<comment type="caution">
    <text evidence="1">The sequence shown here is derived from an EMBL/GenBank/DDBJ whole genome shotgun (WGS) entry which is preliminary data.</text>
</comment>
<dbReference type="NCBIfam" id="TIGR01484">
    <property type="entry name" value="HAD-SF-IIB"/>
    <property type="match status" value="1"/>
</dbReference>
<keyword evidence="1" id="KW-0378">Hydrolase</keyword>
<dbReference type="Gene3D" id="3.30.1240.10">
    <property type="match status" value="1"/>
</dbReference>
<protein>
    <submittedName>
        <fullName evidence="1">HAD family hydrolase</fullName>
    </submittedName>
</protein>
<dbReference type="InterPro" id="IPR006379">
    <property type="entry name" value="HAD-SF_hydro_IIB"/>
</dbReference>
<name>A0A9D9IA64_9SPIO</name>
<evidence type="ECO:0000313" key="1">
    <source>
        <dbReference type="EMBL" id="MBO8468445.1"/>
    </source>
</evidence>
<dbReference type="GO" id="GO:0000287">
    <property type="term" value="F:magnesium ion binding"/>
    <property type="evidence" value="ECO:0007669"/>
    <property type="project" value="TreeGrafter"/>
</dbReference>
<dbReference type="Pfam" id="PF08282">
    <property type="entry name" value="Hydrolase_3"/>
    <property type="match status" value="1"/>
</dbReference>
<dbReference type="InterPro" id="IPR000150">
    <property type="entry name" value="Cof"/>
</dbReference>
<proteinExistence type="predicted"/>
<organism evidence="1 2">
    <name type="scientific">Candidatus Ornithospirochaeta stercoravium</name>
    <dbReference type="NCBI Taxonomy" id="2840897"/>
    <lineage>
        <taxon>Bacteria</taxon>
        <taxon>Pseudomonadati</taxon>
        <taxon>Spirochaetota</taxon>
        <taxon>Spirochaetia</taxon>
        <taxon>Spirochaetales</taxon>
        <taxon>Spirochaetaceae</taxon>
        <taxon>Spirochaetaceae incertae sedis</taxon>
        <taxon>Candidatus Ornithospirochaeta</taxon>
    </lineage>
</organism>
<dbReference type="AlphaFoldDB" id="A0A9D9IA64"/>
<reference evidence="1" key="1">
    <citation type="submission" date="2020-10" db="EMBL/GenBank/DDBJ databases">
        <authorList>
            <person name="Gilroy R."/>
        </authorList>
    </citation>
    <scope>NUCLEOTIDE SEQUENCE</scope>
    <source>
        <strain evidence="1">14700</strain>
    </source>
</reference>
<dbReference type="InterPro" id="IPR023214">
    <property type="entry name" value="HAD_sf"/>
</dbReference>
<evidence type="ECO:0000313" key="2">
    <source>
        <dbReference type="Proteomes" id="UP000810292"/>
    </source>
</evidence>
<dbReference type="InterPro" id="IPR036412">
    <property type="entry name" value="HAD-like_sf"/>
</dbReference>
<dbReference type="SUPFAM" id="SSF56784">
    <property type="entry name" value="HAD-like"/>
    <property type="match status" value="1"/>
</dbReference>
<reference evidence="1" key="2">
    <citation type="journal article" date="2021" name="PeerJ">
        <title>Extensive microbial diversity within the chicken gut microbiome revealed by metagenomics and culture.</title>
        <authorList>
            <person name="Gilroy R."/>
            <person name="Ravi A."/>
            <person name="Getino M."/>
            <person name="Pursley I."/>
            <person name="Horton D.L."/>
            <person name="Alikhan N.F."/>
            <person name="Baker D."/>
            <person name="Gharbi K."/>
            <person name="Hall N."/>
            <person name="Watson M."/>
            <person name="Adriaenssens E.M."/>
            <person name="Foster-Nyarko E."/>
            <person name="Jarju S."/>
            <person name="Secka A."/>
            <person name="Antonio M."/>
            <person name="Oren A."/>
            <person name="Chaudhuri R.R."/>
            <person name="La Ragione R."/>
            <person name="Hildebrand F."/>
            <person name="Pallen M.J."/>
        </authorList>
    </citation>
    <scope>NUCLEOTIDE SEQUENCE</scope>
    <source>
        <strain evidence="1">14700</strain>
    </source>
</reference>
<dbReference type="NCBIfam" id="TIGR00099">
    <property type="entry name" value="Cof-subfamily"/>
    <property type="match status" value="1"/>
</dbReference>
<gene>
    <name evidence="1" type="ORF">IAA72_01495</name>
</gene>
<dbReference type="SFLD" id="SFLDS00003">
    <property type="entry name" value="Haloacid_Dehalogenase"/>
    <property type="match status" value="1"/>
</dbReference>
<dbReference type="PANTHER" id="PTHR10000:SF25">
    <property type="entry name" value="PHOSPHATASE YKRA-RELATED"/>
    <property type="match status" value="1"/>
</dbReference>
<dbReference type="PANTHER" id="PTHR10000">
    <property type="entry name" value="PHOSPHOSERINE PHOSPHATASE"/>
    <property type="match status" value="1"/>
</dbReference>
<accession>A0A9D9IA64</accession>